<reference evidence="2" key="1">
    <citation type="submission" date="2016-11" db="UniProtKB">
        <authorList>
            <consortium name="WormBaseParasite"/>
        </authorList>
    </citation>
    <scope>IDENTIFICATION</scope>
</reference>
<dbReference type="AlphaFoldDB" id="A0A1I7T0E5"/>
<evidence type="ECO:0000313" key="1">
    <source>
        <dbReference type="Proteomes" id="UP000095282"/>
    </source>
</evidence>
<protein>
    <submittedName>
        <fullName evidence="2">PMEI domain-containing protein</fullName>
    </submittedName>
</protein>
<proteinExistence type="predicted"/>
<evidence type="ECO:0000313" key="2">
    <source>
        <dbReference type="WBParaSite" id="Csp11.Scaffold442.g1211.t1"/>
    </source>
</evidence>
<accession>A0A1I7T0E5</accession>
<dbReference type="WBParaSite" id="Csp11.Scaffold442.g1211.t1">
    <property type="protein sequence ID" value="Csp11.Scaffold442.g1211.t1"/>
    <property type="gene ID" value="Csp11.Scaffold442.g1211"/>
</dbReference>
<organism evidence="1 2">
    <name type="scientific">Caenorhabditis tropicalis</name>
    <dbReference type="NCBI Taxonomy" id="1561998"/>
    <lineage>
        <taxon>Eukaryota</taxon>
        <taxon>Metazoa</taxon>
        <taxon>Ecdysozoa</taxon>
        <taxon>Nematoda</taxon>
        <taxon>Chromadorea</taxon>
        <taxon>Rhabditida</taxon>
        <taxon>Rhabditina</taxon>
        <taxon>Rhabditomorpha</taxon>
        <taxon>Rhabditoidea</taxon>
        <taxon>Rhabditidae</taxon>
        <taxon>Peloderinae</taxon>
        <taxon>Caenorhabditis</taxon>
    </lineage>
</organism>
<dbReference type="Proteomes" id="UP000095282">
    <property type="component" value="Unplaced"/>
</dbReference>
<keyword evidence="1" id="KW-1185">Reference proteome</keyword>
<name>A0A1I7T0E5_9PELO</name>
<sequence>MLNAFGNIRFAMGSDECMESIGSCVMDQAQEMSTRNIADCATVLKNLPATLTDFASGFLVAIEVQITAKRPSQSKAHGNNLSSAISSCILNVLG</sequence>